<keyword evidence="1" id="KW-0732">Signal</keyword>
<dbReference type="KEGG" id="orp:MOP44_03935"/>
<proteinExistence type="predicted"/>
<evidence type="ECO:0000256" key="1">
    <source>
        <dbReference type="SAM" id="SignalP"/>
    </source>
</evidence>
<evidence type="ECO:0000313" key="2">
    <source>
        <dbReference type="EMBL" id="UWZ85098.1"/>
    </source>
</evidence>
<evidence type="ECO:0000313" key="3">
    <source>
        <dbReference type="Proteomes" id="UP001059380"/>
    </source>
</evidence>
<dbReference type="EMBL" id="CP093313">
    <property type="protein sequence ID" value="UWZ85098.1"/>
    <property type="molecule type" value="Genomic_DNA"/>
</dbReference>
<dbReference type="SUPFAM" id="SSF81585">
    <property type="entry name" value="PsbU/PolX domain-like"/>
    <property type="match status" value="1"/>
</dbReference>
<feature type="signal peptide" evidence="1">
    <location>
        <begin position="1"/>
        <end position="25"/>
    </location>
</feature>
<name>A0A9J7BTM3_9BACT</name>
<dbReference type="Proteomes" id="UP001059380">
    <property type="component" value="Chromosome"/>
</dbReference>
<feature type="chain" id="PRO_5039936967" evidence="1">
    <location>
        <begin position="26"/>
        <end position="103"/>
    </location>
</feature>
<sequence length="103" mass="11701">MHRILAITALLLMVPCATPQAPARAAFTDTASKPSSAEDLVDINHANLEQLLQVPGMTRSWAERIVRYRPYRTKLDLVQNGVMPLDVYKRIRDHIIAHQDKKQ</sequence>
<dbReference type="RefSeq" id="WP_260794612.1">
    <property type="nucleotide sequence ID" value="NZ_CP093313.1"/>
</dbReference>
<dbReference type="AlphaFoldDB" id="A0A9J7BTM3"/>
<gene>
    <name evidence="2" type="ORF">MOP44_03935</name>
</gene>
<reference evidence="2" key="1">
    <citation type="submission" date="2021-04" db="EMBL/GenBank/DDBJ databases">
        <title>Phylogenetic analysis of Acidobacteriaceae.</title>
        <authorList>
            <person name="Qiu L."/>
            <person name="Zhang Q."/>
        </authorList>
    </citation>
    <scope>NUCLEOTIDE SEQUENCE</scope>
    <source>
        <strain evidence="2">DSM 25168</strain>
    </source>
</reference>
<protein>
    <submittedName>
        <fullName evidence="2">Helix-hairpin-helix domain-containing protein</fullName>
    </submittedName>
</protein>
<dbReference type="Pfam" id="PF12836">
    <property type="entry name" value="HHH_3"/>
    <property type="match status" value="1"/>
</dbReference>
<dbReference type="Gene3D" id="1.10.150.320">
    <property type="entry name" value="Photosystem II 12 kDa extrinsic protein"/>
    <property type="match status" value="1"/>
</dbReference>
<keyword evidence="3" id="KW-1185">Reference proteome</keyword>
<accession>A0A9J7BTM3</accession>
<organism evidence="2 3">
    <name type="scientific">Occallatibacter riparius</name>
    <dbReference type="NCBI Taxonomy" id="1002689"/>
    <lineage>
        <taxon>Bacteria</taxon>
        <taxon>Pseudomonadati</taxon>
        <taxon>Acidobacteriota</taxon>
        <taxon>Terriglobia</taxon>
        <taxon>Terriglobales</taxon>
        <taxon>Acidobacteriaceae</taxon>
        <taxon>Occallatibacter</taxon>
    </lineage>
</organism>